<dbReference type="PANTHER" id="PTHR12461">
    <property type="entry name" value="HYPOXIA-INDUCIBLE FACTOR 1 ALPHA INHIBITOR-RELATED"/>
    <property type="match status" value="1"/>
</dbReference>
<dbReference type="EMBL" id="JAUEPN010000007">
    <property type="protein sequence ID" value="KAK3292486.1"/>
    <property type="molecule type" value="Genomic_DNA"/>
</dbReference>
<reference evidence="2" key="2">
    <citation type="submission" date="2023-06" db="EMBL/GenBank/DDBJ databases">
        <authorList>
            <consortium name="Lawrence Berkeley National Laboratory"/>
            <person name="Haridas S."/>
            <person name="Hensen N."/>
            <person name="Bonometti L."/>
            <person name="Westerberg I."/>
            <person name="Brannstrom I.O."/>
            <person name="Guillou S."/>
            <person name="Cros-Aarteil S."/>
            <person name="Calhoun S."/>
            <person name="Kuo A."/>
            <person name="Mondo S."/>
            <person name="Pangilinan J."/>
            <person name="Riley R."/>
            <person name="Labutti K."/>
            <person name="Andreopoulos B."/>
            <person name="Lipzen A."/>
            <person name="Chen C."/>
            <person name="Yanf M."/>
            <person name="Daum C."/>
            <person name="Ng V."/>
            <person name="Clum A."/>
            <person name="Steindorff A."/>
            <person name="Ohm R."/>
            <person name="Martin F."/>
            <person name="Silar P."/>
            <person name="Natvig D."/>
            <person name="Lalanne C."/>
            <person name="Gautier V."/>
            <person name="Ament-Velasquez S.L."/>
            <person name="Kruys A."/>
            <person name="Hutchinson M.I."/>
            <person name="Powell A.J."/>
            <person name="Barry K."/>
            <person name="Miller A.N."/>
            <person name="Grigoriev I.V."/>
            <person name="Debuchy R."/>
            <person name="Gladieux P."/>
            <person name="Thoren M.H."/>
            <person name="Johannesson H."/>
        </authorList>
    </citation>
    <scope>NUCLEOTIDE SEQUENCE</scope>
    <source>
        <strain evidence="2">CBS 168.71</strain>
    </source>
</reference>
<sequence>MLQLKPCSYAPPPIRLLLAKRHITKFAITDPPTYDTVEEIENRVTIDQFRRIAAPTEKRIRPVLFRQQIVGDAPVGSSDSTKPPICLPAIRKWFDGHQFQQRRDVLSQYFKQYSPYTVPYELILSGGDSRGVVDDSNMNMAAFKAWLERTHSLDNPTARDLLLRYGIVELDDTSASGFARFDAPLALLDAAVQYNSQEAPETPVSRLYIAQAALSDLPEDLQLDVPTPEVLTGPATGEAPFTADIYSSSLWLGLEPTFTPWHRDPNDNLFCQLRGSKTVRLLPPEPGLGLFKSVMAALGKQGASPNIRVPEMMGRVERQAWRNAVWGPHASKSLLEAVVGPSDVLVIPKGYWHSVKSTADEEGALNASVNWWFRWRSTSSRSSPVGSAGEPTRAP</sequence>
<dbReference type="Proteomes" id="UP001278766">
    <property type="component" value="Unassembled WGS sequence"/>
</dbReference>
<dbReference type="InterPro" id="IPR041667">
    <property type="entry name" value="Cupin_8"/>
</dbReference>
<proteinExistence type="predicted"/>
<comment type="caution">
    <text evidence="2">The sequence shown here is derived from an EMBL/GenBank/DDBJ whole genome shotgun (WGS) entry which is preliminary data.</text>
</comment>
<accession>A0AAE0LNZ8</accession>
<protein>
    <recommendedName>
        <fullName evidence="1">JmjC domain-containing protein</fullName>
    </recommendedName>
</protein>
<dbReference type="PANTHER" id="PTHR12461:SF105">
    <property type="entry name" value="HYPOXIA-INDUCIBLE FACTOR 1-ALPHA INHIBITOR"/>
    <property type="match status" value="1"/>
</dbReference>
<evidence type="ECO:0000259" key="1">
    <source>
        <dbReference type="PROSITE" id="PS51184"/>
    </source>
</evidence>
<dbReference type="AlphaFoldDB" id="A0AAE0LNZ8"/>
<dbReference type="Gene3D" id="2.60.120.650">
    <property type="entry name" value="Cupin"/>
    <property type="match status" value="1"/>
</dbReference>
<reference evidence="2" key="1">
    <citation type="journal article" date="2023" name="Mol. Phylogenet. Evol.">
        <title>Genome-scale phylogeny and comparative genomics of the fungal order Sordariales.</title>
        <authorList>
            <person name="Hensen N."/>
            <person name="Bonometti L."/>
            <person name="Westerberg I."/>
            <person name="Brannstrom I.O."/>
            <person name="Guillou S."/>
            <person name="Cros-Aarteil S."/>
            <person name="Calhoun S."/>
            <person name="Haridas S."/>
            <person name="Kuo A."/>
            <person name="Mondo S."/>
            <person name="Pangilinan J."/>
            <person name="Riley R."/>
            <person name="LaButti K."/>
            <person name="Andreopoulos B."/>
            <person name="Lipzen A."/>
            <person name="Chen C."/>
            <person name="Yan M."/>
            <person name="Daum C."/>
            <person name="Ng V."/>
            <person name="Clum A."/>
            <person name="Steindorff A."/>
            <person name="Ohm R.A."/>
            <person name="Martin F."/>
            <person name="Silar P."/>
            <person name="Natvig D.O."/>
            <person name="Lalanne C."/>
            <person name="Gautier V."/>
            <person name="Ament-Velasquez S.L."/>
            <person name="Kruys A."/>
            <person name="Hutchinson M.I."/>
            <person name="Powell A.J."/>
            <person name="Barry K."/>
            <person name="Miller A.N."/>
            <person name="Grigoriev I.V."/>
            <person name="Debuchy R."/>
            <person name="Gladieux P."/>
            <person name="Hiltunen Thoren M."/>
            <person name="Johannesson H."/>
        </authorList>
    </citation>
    <scope>NUCLEOTIDE SEQUENCE</scope>
    <source>
        <strain evidence="2">CBS 168.71</strain>
    </source>
</reference>
<dbReference type="PROSITE" id="PS51184">
    <property type="entry name" value="JMJC"/>
    <property type="match status" value="1"/>
</dbReference>
<feature type="domain" description="JmjC" evidence="1">
    <location>
        <begin position="188"/>
        <end position="390"/>
    </location>
</feature>
<dbReference type="Pfam" id="PF13621">
    <property type="entry name" value="Cupin_8"/>
    <property type="match status" value="1"/>
</dbReference>
<dbReference type="SUPFAM" id="SSF51197">
    <property type="entry name" value="Clavaminate synthase-like"/>
    <property type="match status" value="1"/>
</dbReference>
<gene>
    <name evidence="2" type="ORF">B0H64DRAFT_406834</name>
</gene>
<dbReference type="RefSeq" id="XP_062656000.1">
    <property type="nucleotide sequence ID" value="XM_062804529.1"/>
</dbReference>
<evidence type="ECO:0000313" key="2">
    <source>
        <dbReference type="EMBL" id="KAK3292486.1"/>
    </source>
</evidence>
<organism evidence="2 3">
    <name type="scientific">Chaetomium fimeti</name>
    <dbReference type="NCBI Taxonomy" id="1854472"/>
    <lineage>
        <taxon>Eukaryota</taxon>
        <taxon>Fungi</taxon>
        <taxon>Dikarya</taxon>
        <taxon>Ascomycota</taxon>
        <taxon>Pezizomycotina</taxon>
        <taxon>Sordariomycetes</taxon>
        <taxon>Sordariomycetidae</taxon>
        <taxon>Sordariales</taxon>
        <taxon>Chaetomiaceae</taxon>
        <taxon>Chaetomium</taxon>
    </lineage>
</organism>
<evidence type="ECO:0000313" key="3">
    <source>
        <dbReference type="Proteomes" id="UP001278766"/>
    </source>
</evidence>
<dbReference type="InterPro" id="IPR003347">
    <property type="entry name" value="JmjC_dom"/>
</dbReference>
<dbReference type="GeneID" id="87841477"/>
<name>A0AAE0LNZ8_9PEZI</name>
<keyword evidence="3" id="KW-1185">Reference proteome</keyword>